<dbReference type="AlphaFoldDB" id="A0A1G9Y1D7"/>
<evidence type="ECO:0000256" key="5">
    <source>
        <dbReference type="ARBA" id="ARBA00022842"/>
    </source>
</evidence>
<evidence type="ECO:0000256" key="4">
    <source>
        <dbReference type="ARBA" id="ARBA00022840"/>
    </source>
</evidence>
<proteinExistence type="predicted"/>
<keyword evidence="10" id="KW-0436">Ligase</keyword>
<dbReference type="Pfam" id="PF08335">
    <property type="entry name" value="GlnD_UR_UTase"/>
    <property type="match status" value="2"/>
</dbReference>
<dbReference type="NCBIfam" id="NF010707">
    <property type="entry name" value="PRK14109.1"/>
    <property type="match status" value="1"/>
</dbReference>
<dbReference type="SUPFAM" id="SSF81593">
    <property type="entry name" value="Nucleotidyltransferase substrate binding subunit/domain"/>
    <property type="match status" value="2"/>
</dbReference>
<accession>A0A1G9Y1D7</accession>
<keyword evidence="5" id="KW-0460">Magnesium</keyword>
<gene>
    <name evidence="10" type="ORF">SAMN04487766_11116</name>
</gene>
<dbReference type="GO" id="GO:0016874">
    <property type="term" value="F:ligase activity"/>
    <property type="evidence" value="ECO:0007669"/>
    <property type="project" value="UniProtKB-KW"/>
</dbReference>
<dbReference type="PANTHER" id="PTHR30621">
    <property type="entry name" value="GLUTAMINE SYNTHETASE ADENYLYLTRANSFERASE"/>
    <property type="match status" value="1"/>
</dbReference>
<dbReference type="SUPFAM" id="SSF81301">
    <property type="entry name" value="Nucleotidyltransferase"/>
    <property type="match status" value="2"/>
</dbReference>
<dbReference type="GO" id="GO:0005829">
    <property type="term" value="C:cytosol"/>
    <property type="evidence" value="ECO:0007669"/>
    <property type="project" value="TreeGrafter"/>
</dbReference>
<protein>
    <submittedName>
        <fullName evidence="10">Glutamate-ammonia-ligase adenylyltransferase</fullName>
    </submittedName>
</protein>
<dbReference type="Gene3D" id="3.30.460.10">
    <property type="entry name" value="Beta Polymerase, domain 2"/>
    <property type="match status" value="2"/>
</dbReference>
<feature type="domain" description="Glutamate-ammonia ligase adenylyltransferase repeated" evidence="8">
    <location>
        <begin position="694"/>
        <end position="955"/>
    </location>
</feature>
<dbReference type="EMBL" id="FNHU01000011">
    <property type="protein sequence ID" value="SDN02810.1"/>
    <property type="molecule type" value="Genomic_DNA"/>
</dbReference>
<dbReference type="CDD" id="cd05401">
    <property type="entry name" value="NT_GlnE_GlnD_like"/>
    <property type="match status" value="2"/>
</dbReference>
<dbReference type="Gene3D" id="1.20.120.330">
    <property type="entry name" value="Nucleotidyltransferases domain 2"/>
    <property type="match status" value="2"/>
</dbReference>
<feature type="domain" description="PII-uridylyltransferase/Glutamine-synthetase adenylyltransferase" evidence="9">
    <location>
        <begin position="979"/>
        <end position="1121"/>
    </location>
</feature>
<dbReference type="PANTHER" id="PTHR30621:SF0">
    <property type="entry name" value="BIFUNCTIONAL GLUTAMINE SYNTHETASE ADENYLYLTRANSFERASE_ADENYLYL-REMOVING ENZYME"/>
    <property type="match status" value="1"/>
</dbReference>
<evidence type="ECO:0000259" key="9">
    <source>
        <dbReference type="Pfam" id="PF08335"/>
    </source>
</evidence>
<evidence type="ECO:0000256" key="1">
    <source>
        <dbReference type="ARBA" id="ARBA00022679"/>
    </source>
</evidence>
<dbReference type="Gene3D" id="1.20.120.1510">
    <property type="match status" value="1"/>
</dbReference>
<reference evidence="10 11" key="1">
    <citation type="submission" date="2016-10" db="EMBL/GenBank/DDBJ databases">
        <authorList>
            <person name="de Groot N.N."/>
        </authorList>
    </citation>
    <scope>NUCLEOTIDE SEQUENCE [LARGE SCALE GENOMIC DNA]</scope>
    <source>
        <strain evidence="10 11">KPR-7B</strain>
    </source>
</reference>
<feature type="domain" description="Glutamate-ammonia ligase adenylyltransferase repeated" evidence="8">
    <location>
        <begin position="173"/>
        <end position="424"/>
    </location>
</feature>
<keyword evidence="6" id="KW-0511">Multifunctional enzyme</keyword>
<feature type="region of interest" description="Disordered" evidence="7">
    <location>
        <begin position="1129"/>
        <end position="1179"/>
    </location>
</feature>
<keyword evidence="4" id="KW-0067">ATP-binding</keyword>
<keyword evidence="2 10" id="KW-0548">Nucleotidyltransferase</keyword>
<feature type="compositionally biased region" description="Low complexity" evidence="7">
    <location>
        <begin position="1129"/>
        <end position="1144"/>
    </location>
</feature>
<dbReference type="GO" id="GO:0005524">
    <property type="term" value="F:ATP binding"/>
    <property type="evidence" value="ECO:0007669"/>
    <property type="project" value="UniProtKB-KW"/>
</dbReference>
<dbReference type="InterPro" id="IPR005190">
    <property type="entry name" value="GlnE_rpt_dom"/>
</dbReference>
<name>A0A1G9Y1D7_9ACTO</name>
<dbReference type="Pfam" id="PF03710">
    <property type="entry name" value="GlnE"/>
    <property type="match status" value="2"/>
</dbReference>
<evidence type="ECO:0000256" key="7">
    <source>
        <dbReference type="SAM" id="MobiDB-lite"/>
    </source>
</evidence>
<dbReference type="InterPro" id="IPR043519">
    <property type="entry name" value="NT_sf"/>
</dbReference>
<dbReference type="GO" id="GO:0000820">
    <property type="term" value="P:regulation of glutamine family amino acid metabolic process"/>
    <property type="evidence" value="ECO:0007669"/>
    <property type="project" value="TreeGrafter"/>
</dbReference>
<dbReference type="InterPro" id="IPR013546">
    <property type="entry name" value="PII_UdlTrfase/GS_AdlTrfase"/>
</dbReference>
<keyword evidence="3" id="KW-0547">Nucleotide-binding</keyword>
<keyword evidence="1 10" id="KW-0808">Transferase</keyword>
<evidence type="ECO:0000256" key="2">
    <source>
        <dbReference type="ARBA" id="ARBA00022695"/>
    </source>
</evidence>
<evidence type="ECO:0000313" key="10">
    <source>
        <dbReference type="EMBL" id="SDN02810.1"/>
    </source>
</evidence>
<sequence length="1179" mass="125389">MRPGTPVGRSGPTPSTRSRWPSTRARLLWAGFTEVERAYGLLTDPALAPFLPVASAPAGATAPGELPDLDPARERLVDELGGVADPDLALLALVRFAEACTVIGGQEGTSADGADGVGGPARILGRLLRLEAGSEPARAEAGAAGTSAADSHVDADAIGAPDAEAELTAHRARLLAVLGASQALGDFLITHPEHLDALAPAHAWDAPGQPTPGAALAAAVTAVLNGTPTPVSAELADRAISALRIAYRDRLLAVVADDLTATTPVAYLPTVGRRMTALADAALETALIIARAVVGPEAAQVAMAIIAMGKTGACELNYISDVDVVYVVAPAHREAPGAADEEGVVRIGTQLATEIARVTSATGAEPPLWPLDTALRPEGKDGALVRTLDSHLAYYERWASSWEFQALLKARACAGDRELGAAYEAGVAPLVWSASRRANFVDDARAMRRRVEVESAQPGPDDRRIKLGPGGLRDVEFTVQLLQLVHGRADERLRVRGTLDALAQLSAGGYVGRSDAGELGDCYRMLRLLEHRSQLLRMRRTHYLPASDADLRCIGRGIDRRRLKDTAAVRKLFSSVRRRVRALHEEIYYRPLLSAAASLTTEEMTLTPAAARERLAAFGYLDPDGALRHIQALTEGVSRRAAIQRQLLPVIIGWIGQGPDPDAGLLSFRRLSESIGGSHWYLAMLRDSPVAARRLCQVLSGARWTTDRLAERPDSIAWLDDDAELAARPAGAICAETERVLRRRAFTATDTAGLEQQATEAIRAVMSVRTRELIRAALADSLDGVDPGRTARILGDATDAVLGAALTVATGLVVAQRDGRDAVAAGPDEDGTWPAATARHAIIAMGRLGGREITYTSDADVLFVHEPLPGADPDAAAAEAEAVAKLVTRLLGQARPHPLVVDTGLRPEGRQGPVSRSLESYAEYYQRWGSVWERQALLRARACAGDRGLGERFEELINPLRWSPDGLDDAGLREIRRLKARMEAERLPRGADPSRHVKLGPGGLSDVEWSAQILQLTQAARVPGLRTTSTLEALAAAAQAGLLGVDDAGKLTAAWVLASRVRAATVLGTGREGGERVQVLPTDQREIRLVARLLGIPAGSERDLEDIYRRTARHARRVVEHVVFGDAAPARPAAPTRTGTASSRPVQNARAGTRREPSGGANGARRGSRPRGAGPYPWS</sequence>
<dbReference type="InterPro" id="IPR023057">
    <property type="entry name" value="GlnE"/>
</dbReference>
<feature type="domain" description="PII-uridylyltransferase/Glutamine-synthetase adenylyltransferase" evidence="9">
    <location>
        <begin position="447"/>
        <end position="587"/>
    </location>
</feature>
<evidence type="ECO:0000256" key="3">
    <source>
        <dbReference type="ARBA" id="ARBA00022741"/>
    </source>
</evidence>
<evidence type="ECO:0000256" key="6">
    <source>
        <dbReference type="ARBA" id="ARBA00023268"/>
    </source>
</evidence>
<dbReference type="Proteomes" id="UP000199671">
    <property type="component" value="Unassembled WGS sequence"/>
</dbReference>
<feature type="compositionally biased region" description="Low complexity" evidence="7">
    <location>
        <begin position="1170"/>
        <end position="1179"/>
    </location>
</feature>
<evidence type="ECO:0000259" key="8">
    <source>
        <dbReference type="Pfam" id="PF03710"/>
    </source>
</evidence>
<dbReference type="GO" id="GO:0008882">
    <property type="term" value="F:[glutamate-ammonia-ligase] adenylyltransferase activity"/>
    <property type="evidence" value="ECO:0007669"/>
    <property type="project" value="InterPro"/>
</dbReference>
<evidence type="ECO:0000313" key="11">
    <source>
        <dbReference type="Proteomes" id="UP000199671"/>
    </source>
</evidence>
<organism evidence="10 11">
    <name type="scientific">Actinomyces ruminicola</name>
    <dbReference type="NCBI Taxonomy" id="332524"/>
    <lineage>
        <taxon>Bacteria</taxon>
        <taxon>Bacillati</taxon>
        <taxon>Actinomycetota</taxon>
        <taxon>Actinomycetes</taxon>
        <taxon>Actinomycetales</taxon>
        <taxon>Actinomycetaceae</taxon>
        <taxon>Actinomyces</taxon>
    </lineage>
</organism>